<dbReference type="PANTHER" id="PTHR30136">
    <property type="entry name" value="HELIX-TURN-HELIX TRANSCRIPTIONAL REGULATOR, ICLR FAMILY"/>
    <property type="match status" value="1"/>
</dbReference>
<evidence type="ECO:0000259" key="5">
    <source>
        <dbReference type="PROSITE" id="PS51078"/>
    </source>
</evidence>
<dbReference type="RefSeq" id="WP_281902852.1">
    <property type="nucleotide sequence ID" value="NZ_BSDI01000047.1"/>
</dbReference>
<dbReference type="PROSITE" id="PS51078">
    <property type="entry name" value="ICLR_ED"/>
    <property type="match status" value="1"/>
</dbReference>
<reference evidence="6" key="1">
    <citation type="submission" date="2022-12" db="EMBL/GenBank/DDBJ databases">
        <title>New Phytohabitans aurantiacus sp. RD004123 nov., an actinomycete isolated from soil.</title>
        <authorList>
            <person name="Triningsih D.W."/>
            <person name="Harunari E."/>
            <person name="Igarashi Y."/>
        </authorList>
    </citation>
    <scope>NUCLEOTIDE SEQUENCE</scope>
    <source>
        <strain evidence="6">RD004123</strain>
    </source>
</reference>
<dbReference type="Pfam" id="PF01614">
    <property type="entry name" value="IclR_C"/>
    <property type="match status" value="1"/>
</dbReference>
<gene>
    <name evidence="6" type="ORF">Pa4123_69320</name>
</gene>
<evidence type="ECO:0000259" key="4">
    <source>
        <dbReference type="PROSITE" id="PS51077"/>
    </source>
</evidence>
<evidence type="ECO:0000313" key="6">
    <source>
        <dbReference type="EMBL" id="GLI01656.1"/>
    </source>
</evidence>
<protein>
    <submittedName>
        <fullName evidence="6">IclR family transcriptional regulator</fullName>
    </submittedName>
</protein>
<dbReference type="InterPro" id="IPR036390">
    <property type="entry name" value="WH_DNA-bd_sf"/>
</dbReference>
<dbReference type="Pfam" id="PF09339">
    <property type="entry name" value="HTH_IclR"/>
    <property type="match status" value="1"/>
</dbReference>
<evidence type="ECO:0000313" key="7">
    <source>
        <dbReference type="Proteomes" id="UP001144280"/>
    </source>
</evidence>
<dbReference type="SMART" id="SM00346">
    <property type="entry name" value="HTH_ICLR"/>
    <property type="match status" value="1"/>
</dbReference>
<dbReference type="InterPro" id="IPR036388">
    <property type="entry name" value="WH-like_DNA-bd_sf"/>
</dbReference>
<proteinExistence type="predicted"/>
<dbReference type="PROSITE" id="PS51077">
    <property type="entry name" value="HTH_ICLR"/>
    <property type="match status" value="1"/>
</dbReference>
<dbReference type="PANTHER" id="PTHR30136:SF8">
    <property type="entry name" value="TRANSCRIPTIONAL REGULATORY PROTEIN"/>
    <property type="match status" value="1"/>
</dbReference>
<dbReference type="Gene3D" id="3.30.450.40">
    <property type="match status" value="1"/>
</dbReference>
<evidence type="ECO:0000256" key="3">
    <source>
        <dbReference type="ARBA" id="ARBA00023163"/>
    </source>
</evidence>
<dbReference type="SUPFAM" id="SSF55781">
    <property type="entry name" value="GAF domain-like"/>
    <property type="match status" value="1"/>
</dbReference>
<organism evidence="6 7">
    <name type="scientific">Phytohabitans aurantiacus</name>
    <dbReference type="NCBI Taxonomy" id="3016789"/>
    <lineage>
        <taxon>Bacteria</taxon>
        <taxon>Bacillati</taxon>
        <taxon>Actinomycetota</taxon>
        <taxon>Actinomycetes</taxon>
        <taxon>Micromonosporales</taxon>
        <taxon>Micromonosporaceae</taxon>
    </lineage>
</organism>
<dbReference type="Gene3D" id="1.10.10.10">
    <property type="entry name" value="Winged helix-like DNA-binding domain superfamily/Winged helix DNA-binding domain"/>
    <property type="match status" value="1"/>
</dbReference>
<dbReference type="InterPro" id="IPR029016">
    <property type="entry name" value="GAF-like_dom_sf"/>
</dbReference>
<dbReference type="Proteomes" id="UP001144280">
    <property type="component" value="Unassembled WGS sequence"/>
</dbReference>
<accession>A0ABQ5R7W4</accession>
<dbReference type="SUPFAM" id="SSF46785">
    <property type="entry name" value="Winged helix' DNA-binding domain"/>
    <property type="match status" value="1"/>
</dbReference>
<keyword evidence="3" id="KW-0804">Transcription</keyword>
<keyword evidence="2" id="KW-0238">DNA-binding</keyword>
<keyword evidence="7" id="KW-1185">Reference proteome</keyword>
<dbReference type="InterPro" id="IPR005471">
    <property type="entry name" value="Tscrpt_reg_IclR_N"/>
</dbReference>
<dbReference type="InterPro" id="IPR050707">
    <property type="entry name" value="HTH_MetabolicPath_Reg"/>
</dbReference>
<sequence>MPDGPAIQTVQRAAAMLSAFSVDRPRLSLAEITAELRMSKATAHRYARALRAANLLRYDPASGKYTLGPRILALEAAARAGLPIVTAAEPYLERLTRETDQTTVLSVWNGDAPSVVRCLDNTTGDVRLSVRTGSQLDLTRSAQGRVFCAFLPAVEAPAVARRVKASADLRRIVDEVRRRGYAVNIPEDNGVRVIAAPVFERSQIVAAIAVMGTATALAGEAEDAAAAALTRTAVALSKTLG</sequence>
<feature type="domain" description="IclR-ED" evidence="5">
    <location>
        <begin position="70"/>
        <end position="241"/>
    </location>
</feature>
<evidence type="ECO:0000256" key="1">
    <source>
        <dbReference type="ARBA" id="ARBA00023015"/>
    </source>
</evidence>
<dbReference type="EMBL" id="BSDI01000047">
    <property type="protein sequence ID" value="GLI01656.1"/>
    <property type="molecule type" value="Genomic_DNA"/>
</dbReference>
<evidence type="ECO:0000256" key="2">
    <source>
        <dbReference type="ARBA" id="ARBA00023125"/>
    </source>
</evidence>
<keyword evidence="1" id="KW-0805">Transcription regulation</keyword>
<name>A0ABQ5R7W4_9ACTN</name>
<feature type="domain" description="HTH iclR-type" evidence="4">
    <location>
        <begin position="7"/>
        <end position="69"/>
    </location>
</feature>
<dbReference type="InterPro" id="IPR014757">
    <property type="entry name" value="Tscrpt_reg_IclR_C"/>
</dbReference>
<comment type="caution">
    <text evidence="6">The sequence shown here is derived from an EMBL/GenBank/DDBJ whole genome shotgun (WGS) entry which is preliminary data.</text>
</comment>